<evidence type="ECO:0000256" key="4">
    <source>
        <dbReference type="ARBA" id="ARBA00022989"/>
    </source>
</evidence>
<comment type="caution">
    <text evidence="7">The sequence shown here is derived from an EMBL/GenBank/DDBJ whole genome shotgun (WGS) entry which is preliminary data.</text>
</comment>
<dbReference type="RefSeq" id="WP_201682716.1">
    <property type="nucleotide sequence ID" value="NZ_JAEQNA010000001.1"/>
</dbReference>
<keyword evidence="5 6" id="KW-0472">Membrane</keyword>
<dbReference type="AlphaFoldDB" id="A0A937D3U9"/>
<evidence type="ECO:0000313" key="8">
    <source>
        <dbReference type="Proteomes" id="UP000613011"/>
    </source>
</evidence>
<evidence type="ECO:0000256" key="6">
    <source>
        <dbReference type="SAM" id="Phobius"/>
    </source>
</evidence>
<keyword evidence="3 6" id="KW-0812">Transmembrane</keyword>
<reference evidence="7" key="1">
    <citation type="submission" date="2021-01" db="EMBL/GenBank/DDBJ databases">
        <title>Ramlibacter sp. strain AW1 16S ribosomal RNA gene Genome sequencing and assembly.</title>
        <authorList>
            <person name="Kang M."/>
        </authorList>
    </citation>
    <scope>NUCLEOTIDE SEQUENCE</scope>
    <source>
        <strain evidence="7">AW1</strain>
    </source>
</reference>
<feature type="transmembrane region" description="Helical" evidence="6">
    <location>
        <begin position="229"/>
        <end position="247"/>
    </location>
</feature>
<organism evidence="7 8">
    <name type="scientific">Ramlibacter aurantiacus</name>
    <dbReference type="NCBI Taxonomy" id="2801330"/>
    <lineage>
        <taxon>Bacteria</taxon>
        <taxon>Pseudomonadati</taxon>
        <taxon>Pseudomonadota</taxon>
        <taxon>Betaproteobacteria</taxon>
        <taxon>Burkholderiales</taxon>
        <taxon>Comamonadaceae</taxon>
        <taxon>Ramlibacter</taxon>
    </lineage>
</organism>
<evidence type="ECO:0000256" key="3">
    <source>
        <dbReference type="ARBA" id="ARBA00022692"/>
    </source>
</evidence>
<sequence length="336" mass="36024">MPFVSRVLVALALGALLVLAWWLRQVGLLVFGAVIVAVIVSGAADWINRLAAMRHQLAVLVTVIVAMVLLSSLVWFIGVEVSDQVETLRDNFDDAIAKLRAWLGSQPLGSRVLSLWDRATGDGLPWPRLASAAGLTITVVLHLLLVLTAGIYLAAERRLYHDGLLRLFPVDRRDLADAALRCAGQALAGWLRGQGIAMVFVGLFTWIGLALVGAPLPVVLALLAGLLEFVPFFGPLVAGVLAVVFAFTVGPETALYVAVVMLAVQQLEAYVVTPLAQRWTVRLPPVLGLVAVLVFGTLLGLGGVLLATPMMVVLMVLVRQLYVEHYLESRPVDAGP</sequence>
<feature type="transmembrane region" description="Helical" evidence="6">
    <location>
        <begin position="59"/>
        <end position="78"/>
    </location>
</feature>
<dbReference type="EMBL" id="JAEQNA010000001">
    <property type="protein sequence ID" value="MBL0419707.1"/>
    <property type="molecule type" value="Genomic_DNA"/>
</dbReference>
<dbReference type="GO" id="GO:0016020">
    <property type="term" value="C:membrane"/>
    <property type="evidence" value="ECO:0007669"/>
    <property type="project" value="UniProtKB-SubCell"/>
</dbReference>
<feature type="transmembrane region" description="Helical" evidence="6">
    <location>
        <begin position="254"/>
        <end position="273"/>
    </location>
</feature>
<keyword evidence="8" id="KW-1185">Reference proteome</keyword>
<feature type="transmembrane region" description="Helical" evidence="6">
    <location>
        <begin position="7"/>
        <end position="23"/>
    </location>
</feature>
<evidence type="ECO:0000256" key="5">
    <source>
        <dbReference type="ARBA" id="ARBA00023136"/>
    </source>
</evidence>
<evidence type="ECO:0000313" key="7">
    <source>
        <dbReference type="EMBL" id="MBL0419707.1"/>
    </source>
</evidence>
<protein>
    <submittedName>
        <fullName evidence="7">AI-2E family transporter</fullName>
    </submittedName>
</protein>
<dbReference type="Proteomes" id="UP000613011">
    <property type="component" value="Unassembled WGS sequence"/>
</dbReference>
<proteinExistence type="inferred from homology"/>
<feature type="transmembrane region" description="Helical" evidence="6">
    <location>
        <begin position="196"/>
        <end position="223"/>
    </location>
</feature>
<dbReference type="Pfam" id="PF01594">
    <property type="entry name" value="AI-2E_transport"/>
    <property type="match status" value="1"/>
</dbReference>
<comment type="subcellular location">
    <subcellularLocation>
        <location evidence="1">Membrane</location>
        <topology evidence="1">Multi-pass membrane protein</topology>
    </subcellularLocation>
</comment>
<feature type="transmembrane region" description="Helical" evidence="6">
    <location>
        <begin position="132"/>
        <end position="155"/>
    </location>
</feature>
<feature type="transmembrane region" description="Helical" evidence="6">
    <location>
        <begin position="29"/>
        <end position="47"/>
    </location>
</feature>
<keyword evidence="4 6" id="KW-1133">Transmembrane helix</keyword>
<accession>A0A937D3U9</accession>
<dbReference type="InterPro" id="IPR002549">
    <property type="entry name" value="AI-2E-like"/>
</dbReference>
<evidence type="ECO:0000256" key="1">
    <source>
        <dbReference type="ARBA" id="ARBA00004141"/>
    </source>
</evidence>
<feature type="transmembrane region" description="Helical" evidence="6">
    <location>
        <begin position="285"/>
        <end position="318"/>
    </location>
</feature>
<dbReference type="PANTHER" id="PTHR21716">
    <property type="entry name" value="TRANSMEMBRANE PROTEIN"/>
    <property type="match status" value="1"/>
</dbReference>
<comment type="similarity">
    <text evidence="2">Belongs to the autoinducer-2 exporter (AI-2E) (TC 2.A.86) family.</text>
</comment>
<dbReference type="GO" id="GO:0055085">
    <property type="term" value="P:transmembrane transport"/>
    <property type="evidence" value="ECO:0007669"/>
    <property type="project" value="TreeGrafter"/>
</dbReference>
<gene>
    <name evidence="7" type="ORF">JI739_05025</name>
</gene>
<name>A0A937D3U9_9BURK</name>
<evidence type="ECO:0000256" key="2">
    <source>
        <dbReference type="ARBA" id="ARBA00009773"/>
    </source>
</evidence>
<dbReference type="PANTHER" id="PTHR21716:SF62">
    <property type="entry name" value="TRANSPORT PROTEIN YDBI-RELATED"/>
    <property type="match status" value="1"/>
</dbReference>